<feature type="transmembrane region" description="Helical" evidence="1">
    <location>
        <begin position="103"/>
        <end position="125"/>
    </location>
</feature>
<feature type="transmembrane region" description="Helical" evidence="1">
    <location>
        <begin position="21"/>
        <end position="45"/>
    </location>
</feature>
<keyword evidence="1" id="KW-0812">Transmembrane</keyword>
<dbReference type="EMBL" id="CP096019">
    <property type="protein sequence ID" value="UPM42378.1"/>
    <property type="molecule type" value="Genomic_DNA"/>
</dbReference>
<evidence type="ECO:0000313" key="3">
    <source>
        <dbReference type="Proteomes" id="UP000831768"/>
    </source>
</evidence>
<protein>
    <submittedName>
        <fullName evidence="2">Uncharacterized protein</fullName>
    </submittedName>
</protein>
<organism evidence="2 3">
    <name type="scientific">Halocatena salina</name>
    <dbReference type="NCBI Taxonomy" id="2934340"/>
    <lineage>
        <taxon>Archaea</taxon>
        <taxon>Methanobacteriati</taxon>
        <taxon>Methanobacteriota</taxon>
        <taxon>Stenosarchaea group</taxon>
        <taxon>Halobacteria</taxon>
        <taxon>Halobacteriales</taxon>
        <taxon>Natronomonadaceae</taxon>
        <taxon>Halocatena</taxon>
    </lineage>
</organism>
<dbReference type="Pfam" id="PF23930">
    <property type="entry name" value="DUF7268"/>
    <property type="match status" value="1"/>
</dbReference>
<evidence type="ECO:0000313" key="2">
    <source>
        <dbReference type="EMBL" id="UPM42378.1"/>
    </source>
</evidence>
<accession>A0A8U0A1Q2</accession>
<dbReference type="RefSeq" id="WP_247993052.1">
    <property type="nucleotide sequence ID" value="NZ_CP096019.1"/>
</dbReference>
<dbReference type="Proteomes" id="UP000831768">
    <property type="component" value="Chromosome"/>
</dbReference>
<dbReference type="AlphaFoldDB" id="A0A8U0A1Q2"/>
<proteinExistence type="predicted"/>
<keyword evidence="1" id="KW-0472">Membrane</keyword>
<sequence>MGRIPWLRANQMLWPWIRARVRLIGSAALGGGVLAVLGVIGLLLATPYDLAFVSTQAFSLGALCFGFGLLGWSGSVLAGSSVENAQRYLDTGMNWSEADSRRAMARIGGFGFGGMVGVIVVSSLWA</sequence>
<keyword evidence="1" id="KW-1133">Transmembrane helix</keyword>
<name>A0A8U0A1Q2_9EURY</name>
<dbReference type="InterPro" id="IPR055692">
    <property type="entry name" value="DUF7268"/>
</dbReference>
<dbReference type="KEGG" id="haad:MW046_10465"/>
<feature type="transmembrane region" description="Helical" evidence="1">
    <location>
        <begin position="57"/>
        <end position="82"/>
    </location>
</feature>
<dbReference type="GeneID" id="71928474"/>
<gene>
    <name evidence="2" type="ORF">MW046_10465</name>
</gene>
<evidence type="ECO:0000256" key="1">
    <source>
        <dbReference type="SAM" id="Phobius"/>
    </source>
</evidence>
<keyword evidence="3" id="KW-1185">Reference proteome</keyword>
<reference evidence="2" key="1">
    <citation type="submission" date="2022-04" db="EMBL/GenBank/DDBJ databases">
        <title>Halocatena sp. nov., isolated from a salt lake.</title>
        <authorList>
            <person name="Cui H.-L."/>
        </authorList>
    </citation>
    <scope>NUCLEOTIDE SEQUENCE</scope>
    <source>
        <strain evidence="2">AD-1</strain>
    </source>
</reference>